<evidence type="ECO:0000313" key="2">
    <source>
        <dbReference type="EMBL" id="MBP1295895.1"/>
    </source>
</evidence>
<dbReference type="SUPFAM" id="SSF53850">
    <property type="entry name" value="Periplasmic binding protein-like II"/>
    <property type="match status" value="1"/>
</dbReference>
<dbReference type="RefSeq" id="WP_038373491.1">
    <property type="nucleotide sequence ID" value="NZ_CP126026.1"/>
</dbReference>
<name>A0A1E3EMU1_BRAEL</name>
<reference evidence="2" key="1">
    <citation type="submission" date="2021-02" db="EMBL/GenBank/DDBJ databases">
        <title>Genomic Encyclopedia of Type Strains, Phase IV (KMG-V): Genome sequencing to study the core and pangenomes of soil and plant-associated prokaryotes.</title>
        <authorList>
            <person name="Whitman W."/>
        </authorList>
    </citation>
    <scope>NUCLEOTIDE SEQUENCE</scope>
    <source>
        <strain evidence="2">USDA 406</strain>
    </source>
</reference>
<proteinExistence type="inferred from homology"/>
<reference evidence="3 5" key="2">
    <citation type="submission" date="2024-07" db="EMBL/GenBank/DDBJ databases">
        <title>Genomic Encyclopedia of Type Strains, Phase V (KMG-V): Genome sequencing to study the core and pangenomes of soil and plant-associated prokaryotes.</title>
        <authorList>
            <person name="Whitman W."/>
        </authorList>
    </citation>
    <scope>NUCLEOTIDE SEQUENCE [LARGE SCALE GENOMIC DNA]</scope>
    <source>
        <strain evidence="3 5">USDA 415</strain>
    </source>
</reference>
<dbReference type="Proteomes" id="UP000673383">
    <property type="component" value="Unassembled WGS sequence"/>
</dbReference>
<evidence type="ECO:0000313" key="4">
    <source>
        <dbReference type="Proteomes" id="UP000673383"/>
    </source>
</evidence>
<dbReference type="CDD" id="cd07012">
    <property type="entry name" value="PBP2_Bug_TTT"/>
    <property type="match status" value="1"/>
</dbReference>
<dbReference type="PANTHER" id="PTHR42928:SF5">
    <property type="entry name" value="BLR1237 PROTEIN"/>
    <property type="match status" value="1"/>
</dbReference>
<dbReference type="Proteomes" id="UP001565471">
    <property type="component" value="Unassembled WGS sequence"/>
</dbReference>
<keyword evidence="5" id="KW-1185">Reference proteome</keyword>
<dbReference type="PANTHER" id="PTHR42928">
    <property type="entry name" value="TRICARBOXYLATE-BINDING PROTEIN"/>
    <property type="match status" value="1"/>
</dbReference>
<comment type="similarity">
    <text evidence="1">Belongs to the UPF0065 (bug) family.</text>
</comment>
<keyword evidence="2" id="KW-0675">Receptor</keyword>
<sequence length="302" mass="32343">MVQLSLKIAILVEKGNQRMTRFTPLLLAALVMLSSPALPNDGQITLVVGFAAGGTSSTAARIVAEAAEQIARTSTIVENRPGAGGAIAADWVLRQKGTQTLLFMSSTSSLRTSPQSELVPVGVLATFSYVAVTRKDAAAHLAEYMQEASREEKYRTVATAGAGSIPHLIGTKLFSDYGVPMVHVPYQGSAPAILSVLGGHVAAAIVPFPDFLPFQDSLHILAQTGRGIETEGWVGIFAPPGTSAEEVSRLSEIFRQASQRSQEKLQNVGFKQVWRSSAEARAMHEKDYTQWTPMLKVLGIQP</sequence>
<accession>A0A1E3EMU1</accession>
<dbReference type="Gene3D" id="3.40.190.150">
    <property type="entry name" value="Bordetella uptake gene, domain 1"/>
    <property type="match status" value="2"/>
</dbReference>
<comment type="caution">
    <text evidence="2">The sequence shown here is derived from an EMBL/GenBank/DDBJ whole genome shotgun (WGS) entry which is preliminary data.</text>
</comment>
<dbReference type="InterPro" id="IPR042100">
    <property type="entry name" value="Bug_dom1"/>
</dbReference>
<dbReference type="AlphaFoldDB" id="A0A1E3EMU1"/>
<dbReference type="Pfam" id="PF03401">
    <property type="entry name" value="TctC"/>
    <property type="match status" value="1"/>
</dbReference>
<dbReference type="Gene3D" id="3.40.190.10">
    <property type="entry name" value="Periplasmic binding protein-like II"/>
    <property type="match status" value="1"/>
</dbReference>
<evidence type="ECO:0000256" key="1">
    <source>
        <dbReference type="ARBA" id="ARBA00006987"/>
    </source>
</evidence>
<dbReference type="EMBL" id="JAFICZ010000001">
    <property type="protein sequence ID" value="MBP1295895.1"/>
    <property type="molecule type" value="Genomic_DNA"/>
</dbReference>
<dbReference type="EMBL" id="JBGBZA010000002">
    <property type="protein sequence ID" value="MEY9318533.1"/>
    <property type="molecule type" value="Genomic_DNA"/>
</dbReference>
<organism evidence="2 4">
    <name type="scientific">Bradyrhizobium elkanii</name>
    <dbReference type="NCBI Taxonomy" id="29448"/>
    <lineage>
        <taxon>Bacteria</taxon>
        <taxon>Pseudomonadati</taxon>
        <taxon>Pseudomonadota</taxon>
        <taxon>Alphaproteobacteria</taxon>
        <taxon>Hyphomicrobiales</taxon>
        <taxon>Nitrobacteraceae</taxon>
        <taxon>Bradyrhizobium</taxon>
    </lineage>
</organism>
<protein>
    <submittedName>
        <fullName evidence="2">Tripartite-type tricarboxylate transporter receptor subunit TctC</fullName>
    </submittedName>
</protein>
<evidence type="ECO:0000313" key="5">
    <source>
        <dbReference type="Proteomes" id="UP001565471"/>
    </source>
</evidence>
<evidence type="ECO:0000313" key="3">
    <source>
        <dbReference type="EMBL" id="MEY9318533.1"/>
    </source>
</evidence>
<dbReference type="OrthoDB" id="9780943at2"/>
<dbReference type="InterPro" id="IPR005064">
    <property type="entry name" value="BUG"/>
</dbReference>
<gene>
    <name evidence="3" type="ORF">ABIF29_005332</name>
    <name evidence="2" type="ORF">JOH49_005648</name>
</gene>